<dbReference type="WBParaSite" id="NBR_0000566001-mRNA-1">
    <property type="protein sequence ID" value="NBR_0000566001-mRNA-1"/>
    <property type="gene ID" value="NBR_0000566001"/>
</dbReference>
<keyword evidence="7" id="KW-1185">Reference proteome</keyword>
<name>A0A0N4XSZ5_NIPBR</name>
<dbReference type="InterPro" id="IPR013094">
    <property type="entry name" value="AB_hydrolase_3"/>
</dbReference>
<evidence type="ECO:0000256" key="3">
    <source>
        <dbReference type="PIRSR" id="PIRSR037251-1"/>
    </source>
</evidence>
<evidence type="ECO:0000256" key="2">
    <source>
        <dbReference type="ARBA" id="ARBA00022801"/>
    </source>
</evidence>
<keyword evidence="4" id="KW-0812">Transmembrane</keyword>
<dbReference type="AlphaFoldDB" id="A0A0N4XSZ5"/>
<sequence>MCSQGKAKHSRSLIPGPRWILVTVLITFFLLYLIHRPLPSGLTKKPLDRFAIHIIEASLRVTYYWPSRLFPKASTMVWWTRSVLNALSPILGPWWHDDFLVVETETWNGVTVRIFSPRLNASSDGAVFFIHGGGWALGNIDVYDSLTRRIAKMLNVVVVSVEYRLSPETPYPGSLHDCEAALEYFLSVAQNKYGVDPQKIVMMGDSAGGNLVAAITQRRHPESVAYYYMFYAGIDMDQHGSLVKSALVNGHVAPEHRAKVARVLDYESFSHMNYRNETLSEREAVVYSLEAQRLLAPFITDPYFSPLMQEDLSDLPPAFVMTCEFDVLRDEGLMYAERLKAAGVRTDARNYENGFHAMLNFHHEIEEAADSLNDIVVWTKNLFNSVHTTE</sequence>
<feature type="transmembrane region" description="Helical" evidence="4">
    <location>
        <begin position="16"/>
        <end position="34"/>
    </location>
</feature>
<dbReference type="PIRSF" id="PIRSF037251">
    <property type="entry name" value="Arylacetamide_deacetylase"/>
    <property type="match status" value="1"/>
</dbReference>
<dbReference type="InterPro" id="IPR050300">
    <property type="entry name" value="GDXG_lipolytic_enzyme"/>
</dbReference>
<keyword evidence="2" id="KW-0378">Hydrolase</keyword>
<evidence type="ECO:0000313" key="6">
    <source>
        <dbReference type="EMBL" id="VDL69250.1"/>
    </source>
</evidence>
<dbReference type="PANTHER" id="PTHR48081">
    <property type="entry name" value="AB HYDROLASE SUPERFAMILY PROTEIN C4A8.06C"/>
    <property type="match status" value="1"/>
</dbReference>
<dbReference type="EMBL" id="UYSL01019753">
    <property type="protein sequence ID" value="VDL69250.1"/>
    <property type="molecule type" value="Genomic_DNA"/>
</dbReference>
<comment type="similarity">
    <text evidence="1">Belongs to the 'GDXG' lipolytic enzyme family.</text>
</comment>
<dbReference type="Proteomes" id="UP000271162">
    <property type="component" value="Unassembled WGS sequence"/>
</dbReference>
<dbReference type="InterPro" id="IPR029058">
    <property type="entry name" value="AB_hydrolase_fold"/>
</dbReference>
<evidence type="ECO:0000313" key="7">
    <source>
        <dbReference type="Proteomes" id="UP000271162"/>
    </source>
</evidence>
<dbReference type="Pfam" id="PF07859">
    <property type="entry name" value="Abhydrolase_3"/>
    <property type="match status" value="1"/>
</dbReference>
<proteinExistence type="inferred from homology"/>
<feature type="active site" evidence="3">
    <location>
        <position position="356"/>
    </location>
</feature>
<dbReference type="OMA" id="PSHMFSK"/>
<evidence type="ECO:0000256" key="1">
    <source>
        <dbReference type="ARBA" id="ARBA00010515"/>
    </source>
</evidence>
<dbReference type="GO" id="GO:0052689">
    <property type="term" value="F:carboxylic ester hydrolase activity"/>
    <property type="evidence" value="ECO:0007669"/>
    <property type="project" value="InterPro"/>
</dbReference>
<keyword evidence="4" id="KW-1133">Transmembrane helix</keyword>
<accession>A0A0N4XSZ5</accession>
<dbReference type="STRING" id="27835.A0A0N4XSZ5"/>
<keyword evidence="4" id="KW-0472">Membrane</keyword>
<evidence type="ECO:0000259" key="5">
    <source>
        <dbReference type="Pfam" id="PF07859"/>
    </source>
</evidence>
<protein>
    <submittedName>
        <fullName evidence="8">Abhydrolase_3 domain-containing protein</fullName>
    </submittedName>
</protein>
<evidence type="ECO:0000313" key="8">
    <source>
        <dbReference type="WBParaSite" id="NBR_0000566001-mRNA-1"/>
    </source>
</evidence>
<evidence type="ECO:0000256" key="4">
    <source>
        <dbReference type="SAM" id="Phobius"/>
    </source>
</evidence>
<organism evidence="8">
    <name type="scientific">Nippostrongylus brasiliensis</name>
    <name type="common">Rat hookworm</name>
    <dbReference type="NCBI Taxonomy" id="27835"/>
    <lineage>
        <taxon>Eukaryota</taxon>
        <taxon>Metazoa</taxon>
        <taxon>Ecdysozoa</taxon>
        <taxon>Nematoda</taxon>
        <taxon>Chromadorea</taxon>
        <taxon>Rhabditida</taxon>
        <taxon>Rhabditina</taxon>
        <taxon>Rhabditomorpha</taxon>
        <taxon>Strongyloidea</taxon>
        <taxon>Heligmosomidae</taxon>
        <taxon>Nippostrongylus</taxon>
    </lineage>
</organism>
<feature type="domain" description="Alpha/beta hydrolase fold-3" evidence="5">
    <location>
        <begin position="127"/>
        <end position="359"/>
    </location>
</feature>
<dbReference type="PANTHER" id="PTHR48081:SF8">
    <property type="entry name" value="ALPHA_BETA HYDROLASE FOLD-3 DOMAIN-CONTAINING PROTEIN-RELATED"/>
    <property type="match status" value="1"/>
</dbReference>
<reference evidence="6 7" key="2">
    <citation type="submission" date="2018-11" db="EMBL/GenBank/DDBJ databases">
        <authorList>
            <consortium name="Pathogen Informatics"/>
        </authorList>
    </citation>
    <scope>NUCLEOTIDE SEQUENCE [LARGE SCALE GENOMIC DNA]</scope>
</reference>
<feature type="active site" evidence="3">
    <location>
        <position position="206"/>
    </location>
</feature>
<gene>
    <name evidence="6" type="ORF">NBR_LOCUS5661</name>
</gene>
<dbReference type="GO" id="GO:0016020">
    <property type="term" value="C:membrane"/>
    <property type="evidence" value="ECO:0007669"/>
    <property type="project" value="InterPro"/>
</dbReference>
<dbReference type="ESTHER" id="nipbr-a0a0n4xsz5">
    <property type="family name" value="Arylacetamide_deacetylase"/>
</dbReference>
<dbReference type="Gene3D" id="3.40.50.1820">
    <property type="entry name" value="alpha/beta hydrolase"/>
    <property type="match status" value="1"/>
</dbReference>
<dbReference type="InterPro" id="IPR017157">
    <property type="entry name" value="Arylacetamide_deacetylase"/>
</dbReference>
<feature type="active site" evidence="3">
    <location>
        <position position="326"/>
    </location>
</feature>
<dbReference type="SUPFAM" id="SSF53474">
    <property type="entry name" value="alpha/beta-Hydrolases"/>
    <property type="match status" value="1"/>
</dbReference>
<reference evidence="8" key="1">
    <citation type="submission" date="2017-02" db="UniProtKB">
        <authorList>
            <consortium name="WormBaseParasite"/>
        </authorList>
    </citation>
    <scope>IDENTIFICATION</scope>
</reference>